<evidence type="ECO:0000256" key="8">
    <source>
        <dbReference type="SAM" id="MobiDB-lite"/>
    </source>
</evidence>
<dbReference type="SMART" id="SM00631">
    <property type="entry name" value="Zn_pept"/>
    <property type="match status" value="1"/>
</dbReference>
<dbReference type="Gene3D" id="3.40.630.10">
    <property type="entry name" value="Zn peptidases"/>
    <property type="match status" value="1"/>
</dbReference>
<reference evidence="11 12" key="1">
    <citation type="submission" date="2020-03" db="EMBL/GenBank/DDBJ databases">
        <title>Whole genome shotgun sequence of Phytohabitans flavus NBRC 107702.</title>
        <authorList>
            <person name="Komaki H."/>
            <person name="Tamura T."/>
        </authorList>
    </citation>
    <scope>NUCLEOTIDE SEQUENCE [LARGE SCALE GENOMIC DNA]</scope>
    <source>
        <strain evidence="11 12">NBRC 107702</strain>
    </source>
</reference>
<evidence type="ECO:0000256" key="7">
    <source>
        <dbReference type="PROSITE-ProRule" id="PRU01379"/>
    </source>
</evidence>
<dbReference type="PROSITE" id="PS52035">
    <property type="entry name" value="PEPTIDASE_M14"/>
    <property type="match status" value="1"/>
</dbReference>
<sequence>MSRTPRVLAALLAFAVALPATPAGAVPTDPVAPSDRATREPGNGPERNEVAATDPLLTAGAMARTQGHNQPTKTAGYPKQTKLRVYPEDPTDRAIKLGLVPYHGIAPALNDLQARSDRVSVEVAGQSTLGRDLYLVTVTAPEHVSETRRQDRWRQLIEDDPRAAARDRQLRDGYKTPVWFNGNIHGDEWEGTDGALRVITQLATATDTATRRLLERSRLYFTVTNNPDGRVAGTRVNGAGFDINRDHITSSQPESRAVRDVLIATQPVLMLDEHGYTGTTLIEPSTAPHGQNYDYDLYIRHAYPNALGMEAAIAALGHPETARANIPFRDDAPGDWDDWPPIFTPMYSMYHGAVGHTVEVPMQVNRGSYNSLPVEELRRRSGINTDVAAATIRAAIGYADSHRAALLADQIELFRRGWAGEAQRYIPDGYVPGFGPEDRYTTQFPRAYVIPAGDGQRSPAAAARLVDHLVAHDVRVRRAKAPFKLAGHWYPTGSYVVDMHQPKRGLANAVLEAGRDISALVPQMYDISGWSHGLLWGATVHTSRRESPRVPTTPVAVASPTGGVLAPYGRDLALTVDDGKDVQAVNALLDAGVALRRQDDGTIVVPASARRSASEVAERLGVRFTAARWPARGEALTKPVLAAAVAADELFVLRDLGFDVRPVSTAVLNAGYDLSDVDTLFVSSGLSYAGLNAAAKSQVDALLARGGVVTRGATGARFNADAGVLPARAVAGRSDANGVVSVTGGGGPVGTGALPHSFVYAPLWFTDLGAGVTADQRYAATPLVAGHWIADPDDGTGGPTDASGQAAVVSGVGPRGTAAVLFGTEPLFRAHPKGLFAQVGRAIFWTATHNPPVT</sequence>
<dbReference type="RefSeq" id="WP_232071253.1">
    <property type="nucleotide sequence ID" value="NZ_AP022870.1"/>
</dbReference>
<feature type="chain" id="PRO_5026068964" description="Peptidase M14 domain-containing protein" evidence="9">
    <location>
        <begin position="26"/>
        <end position="854"/>
    </location>
</feature>
<dbReference type="SUPFAM" id="SSF53187">
    <property type="entry name" value="Zn-dependent exopeptidases"/>
    <property type="match status" value="1"/>
</dbReference>
<gene>
    <name evidence="11" type="ORF">Pflav_023740</name>
</gene>
<evidence type="ECO:0000256" key="6">
    <source>
        <dbReference type="ARBA" id="ARBA00023049"/>
    </source>
</evidence>
<dbReference type="Proteomes" id="UP000502508">
    <property type="component" value="Chromosome"/>
</dbReference>
<name>A0A6F8XQ52_9ACTN</name>
<keyword evidence="9" id="KW-0732">Signal</keyword>
<dbReference type="PANTHER" id="PTHR11705">
    <property type="entry name" value="PROTEASE FAMILY M14 CARBOXYPEPTIDASE A,B"/>
    <property type="match status" value="1"/>
</dbReference>
<comment type="similarity">
    <text evidence="2 7">Belongs to the peptidase M14 family.</text>
</comment>
<dbReference type="PANTHER" id="PTHR11705:SF143">
    <property type="entry name" value="SLL0236 PROTEIN"/>
    <property type="match status" value="1"/>
</dbReference>
<dbReference type="Pfam" id="PF00246">
    <property type="entry name" value="Peptidase_M14"/>
    <property type="match status" value="1"/>
</dbReference>
<dbReference type="GO" id="GO:0006508">
    <property type="term" value="P:proteolysis"/>
    <property type="evidence" value="ECO:0007669"/>
    <property type="project" value="UniProtKB-KW"/>
</dbReference>
<protein>
    <recommendedName>
        <fullName evidence="10">Peptidase M14 domain-containing protein</fullName>
    </recommendedName>
</protein>
<keyword evidence="4" id="KW-0378">Hydrolase</keyword>
<evidence type="ECO:0000256" key="1">
    <source>
        <dbReference type="ARBA" id="ARBA00001947"/>
    </source>
</evidence>
<dbReference type="GO" id="GO:0004181">
    <property type="term" value="F:metallocarboxypeptidase activity"/>
    <property type="evidence" value="ECO:0007669"/>
    <property type="project" value="InterPro"/>
</dbReference>
<evidence type="ECO:0000313" key="11">
    <source>
        <dbReference type="EMBL" id="BCB75964.1"/>
    </source>
</evidence>
<dbReference type="GO" id="GO:0005615">
    <property type="term" value="C:extracellular space"/>
    <property type="evidence" value="ECO:0007669"/>
    <property type="project" value="TreeGrafter"/>
</dbReference>
<keyword evidence="6" id="KW-0482">Metalloprotease</keyword>
<dbReference type="AlphaFoldDB" id="A0A6F8XQ52"/>
<evidence type="ECO:0000259" key="10">
    <source>
        <dbReference type="PROSITE" id="PS52035"/>
    </source>
</evidence>
<accession>A0A6F8XQ52</accession>
<reference evidence="11 12" key="2">
    <citation type="submission" date="2020-03" db="EMBL/GenBank/DDBJ databases">
        <authorList>
            <person name="Ichikawa N."/>
            <person name="Kimura A."/>
            <person name="Kitahashi Y."/>
            <person name="Uohara A."/>
        </authorList>
    </citation>
    <scope>NUCLEOTIDE SEQUENCE [LARGE SCALE GENOMIC DNA]</scope>
    <source>
        <strain evidence="11 12">NBRC 107702</strain>
    </source>
</reference>
<evidence type="ECO:0000256" key="5">
    <source>
        <dbReference type="ARBA" id="ARBA00022833"/>
    </source>
</evidence>
<evidence type="ECO:0000256" key="3">
    <source>
        <dbReference type="ARBA" id="ARBA00022670"/>
    </source>
</evidence>
<organism evidence="11 12">
    <name type="scientific">Phytohabitans flavus</name>
    <dbReference type="NCBI Taxonomy" id="1076124"/>
    <lineage>
        <taxon>Bacteria</taxon>
        <taxon>Bacillati</taxon>
        <taxon>Actinomycetota</taxon>
        <taxon>Actinomycetes</taxon>
        <taxon>Micromonosporales</taxon>
        <taxon>Micromonosporaceae</taxon>
    </lineage>
</organism>
<proteinExistence type="inferred from homology"/>
<feature type="region of interest" description="Disordered" evidence="8">
    <location>
        <begin position="22"/>
        <end position="51"/>
    </location>
</feature>
<evidence type="ECO:0000256" key="2">
    <source>
        <dbReference type="ARBA" id="ARBA00005988"/>
    </source>
</evidence>
<evidence type="ECO:0000256" key="9">
    <source>
        <dbReference type="SAM" id="SignalP"/>
    </source>
</evidence>
<keyword evidence="3" id="KW-0645">Protease</keyword>
<keyword evidence="12" id="KW-1185">Reference proteome</keyword>
<comment type="cofactor">
    <cofactor evidence="1">
        <name>Zn(2+)</name>
        <dbReference type="ChEBI" id="CHEBI:29105"/>
    </cofactor>
</comment>
<feature type="signal peptide" evidence="9">
    <location>
        <begin position="1"/>
        <end position="25"/>
    </location>
</feature>
<feature type="domain" description="Peptidase M14" evidence="10">
    <location>
        <begin position="98"/>
        <end position="396"/>
    </location>
</feature>
<evidence type="ECO:0000256" key="4">
    <source>
        <dbReference type="ARBA" id="ARBA00022801"/>
    </source>
</evidence>
<dbReference type="KEGG" id="pfla:Pflav_023740"/>
<feature type="active site" description="Proton donor/acceptor" evidence="7">
    <location>
        <position position="359"/>
    </location>
</feature>
<dbReference type="InterPro" id="IPR000834">
    <property type="entry name" value="Peptidase_M14"/>
</dbReference>
<keyword evidence="5" id="KW-0862">Zinc</keyword>
<dbReference type="EMBL" id="AP022870">
    <property type="protein sequence ID" value="BCB75964.1"/>
    <property type="molecule type" value="Genomic_DNA"/>
</dbReference>
<evidence type="ECO:0000313" key="12">
    <source>
        <dbReference type="Proteomes" id="UP000502508"/>
    </source>
</evidence>
<dbReference type="GO" id="GO:0008270">
    <property type="term" value="F:zinc ion binding"/>
    <property type="evidence" value="ECO:0007669"/>
    <property type="project" value="InterPro"/>
</dbReference>